<evidence type="ECO:0000256" key="3">
    <source>
        <dbReference type="ARBA" id="ARBA00022840"/>
    </source>
</evidence>
<dbReference type="InterPro" id="IPR009057">
    <property type="entry name" value="Homeodomain-like_sf"/>
</dbReference>
<dbReference type="Gene3D" id="3.40.50.300">
    <property type="entry name" value="P-loop containing nucleotide triphosphate hydrolases"/>
    <property type="match status" value="1"/>
</dbReference>
<organism evidence="11 12">
    <name type="scientific">Halomonas korlensis</name>
    <dbReference type="NCBI Taxonomy" id="463301"/>
    <lineage>
        <taxon>Bacteria</taxon>
        <taxon>Pseudomonadati</taxon>
        <taxon>Pseudomonadota</taxon>
        <taxon>Gammaproteobacteria</taxon>
        <taxon>Oceanospirillales</taxon>
        <taxon>Halomonadaceae</taxon>
        <taxon>Halomonas</taxon>
    </lineage>
</organism>
<dbReference type="PROSITE" id="PS50045">
    <property type="entry name" value="SIGMA54_INTERACT_4"/>
    <property type="match status" value="1"/>
</dbReference>
<dbReference type="InterPro" id="IPR027417">
    <property type="entry name" value="P-loop_NTPase"/>
</dbReference>
<feature type="domain" description="Response regulatory" evidence="10">
    <location>
        <begin position="30"/>
        <end position="144"/>
    </location>
</feature>
<dbReference type="InterPro" id="IPR003593">
    <property type="entry name" value="AAA+_ATPase"/>
</dbReference>
<dbReference type="PROSITE" id="PS00676">
    <property type="entry name" value="SIGMA54_INTERACT_2"/>
    <property type="match status" value="1"/>
</dbReference>
<dbReference type="GO" id="GO:0006355">
    <property type="term" value="P:regulation of DNA-templated transcription"/>
    <property type="evidence" value="ECO:0007669"/>
    <property type="project" value="InterPro"/>
</dbReference>
<evidence type="ECO:0000313" key="12">
    <source>
        <dbReference type="Proteomes" id="UP000198693"/>
    </source>
</evidence>
<dbReference type="SUPFAM" id="SSF52540">
    <property type="entry name" value="P-loop containing nucleoside triphosphate hydrolases"/>
    <property type="match status" value="1"/>
</dbReference>
<dbReference type="CDD" id="cd00009">
    <property type="entry name" value="AAA"/>
    <property type="match status" value="1"/>
</dbReference>
<dbReference type="SUPFAM" id="SSF52172">
    <property type="entry name" value="CheY-like"/>
    <property type="match status" value="1"/>
</dbReference>
<dbReference type="Pfam" id="PF00158">
    <property type="entry name" value="Sigma54_activat"/>
    <property type="match status" value="1"/>
</dbReference>
<dbReference type="GO" id="GO:0003677">
    <property type="term" value="F:DNA binding"/>
    <property type="evidence" value="ECO:0007669"/>
    <property type="project" value="UniProtKB-KW"/>
</dbReference>
<proteinExistence type="predicted"/>
<keyword evidence="3" id="KW-0067">ATP-binding</keyword>
<evidence type="ECO:0000259" key="9">
    <source>
        <dbReference type="PROSITE" id="PS50045"/>
    </source>
</evidence>
<dbReference type="EMBL" id="FPBP01000004">
    <property type="protein sequence ID" value="SFU57841.1"/>
    <property type="molecule type" value="Genomic_DNA"/>
</dbReference>
<protein>
    <submittedName>
        <fullName evidence="11">Two component, sigma54 specific, transcriptional regulator, Fis family</fullName>
    </submittedName>
</protein>
<dbReference type="PANTHER" id="PTHR32071:SF116">
    <property type="entry name" value="TRANSCRIPTIONAL REGULATORY PROTEIN GLRR"/>
    <property type="match status" value="1"/>
</dbReference>
<dbReference type="InterPro" id="IPR011006">
    <property type="entry name" value="CheY-like_superfamily"/>
</dbReference>
<dbReference type="InterPro" id="IPR002078">
    <property type="entry name" value="Sigma_54_int"/>
</dbReference>
<dbReference type="FunFam" id="3.40.50.2300:FF:000018">
    <property type="entry name" value="DNA-binding transcriptional regulator NtrC"/>
    <property type="match status" value="1"/>
</dbReference>
<name>A0A1I7HAT6_9GAMM</name>
<evidence type="ECO:0000256" key="4">
    <source>
        <dbReference type="ARBA" id="ARBA00023012"/>
    </source>
</evidence>
<dbReference type="GO" id="GO:0000160">
    <property type="term" value="P:phosphorelay signal transduction system"/>
    <property type="evidence" value="ECO:0007669"/>
    <property type="project" value="UniProtKB-KW"/>
</dbReference>
<dbReference type="Proteomes" id="UP000198693">
    <property type="component" value="Unassembled WGS sequence"/>
</dbReference>
<keyword evidence="6" id="KW-0238">DNA-binding</keyword>
<keyword evidence="7" id="KW-0804">Transcription</keyword>
<evidence type="ECO:0000256" key="7">
    <source>
        <dbReference type="ARBA" id="ARBA00023163"/>
    </source>
</evidence>
<sequence length="472" mass="51348">MKHATSMQAPRILDSRARAQGGRMAGGQPHILLVDDDISLLKLLGMRLESRGYRVTTAESGRQALKILDIDRPELVLTDLRMDEMDGLALFREVQRQAPGLPVILLTAHGSIPDAVSATRQGVFGFLTKPVDRDELFAAIDEALDQAPGATAEGDDAWRAAIITRSPEMERILEQARMVAASDVSVLITGPSGSGKELLASGIHKASSRADKPFVAINCGALPEPLLESELFGHAKGAFTGAVKEHQGLFQAADGGSLFLDEIGDMPLTLQIKLLRALQERQIRPLGSTTSVPIDVRIISATHRDLDRAMQEGDFREDLYYRLNVVNLKLPPLKERAEDVPLLAKYLVTQAAERHKPFVKGFSPEALNLLAGSAWPGNVRQLVNVVEQCVALTSSPMIPEALVAQALAAEDNGLPTFNDARAAFERSYLIKVLKITEGNVTQAARIAGRNRTDFYKLLARHDLEPSPFKPSA</sequence>
<evidence type="ECO:0000256" key="1">
    <source>
        <dbReference type="ARBA" id="ARBA00022553"/>
    </source>
</evidence>
<keyword evidence="1 8" id="KW-0597">Phosphoprotein</keyword>
<feature type="domain" description="Sigma-54 factor interaction" evidence="9">
    <location>
        <begin position="162"/>
        <end position="391"/>
    </location>
</feature>
<dbReference type="STRING" id="463301.SAMN04487955_104109"/>
<dbReference type="InterPro" id="IPR001789">
    <property type="entry name" value="Sig_transdc_resp-reg_receiver"/>
</dbReference>
<keyword evidence="2" id="KW-0547">Nucleotide-binding</keyword>
<dbReference type="PROSITE" id="PS00688">
    <property type="entry name" value="SIGMA54_INTERACT_3"/>
    <property type="match status" value="1"/>
</dbReference>
<keyword evidence="5" id="KW-0805">Transcription regulation</keyword>
<dbReference type="Gene3D" id="1.10.10.60">
    <property type="entry name" value="Homeodomain-like"/>
    <property type="match status" value="1"/>
</dbReference>
<dbReference type="Gene3D" id="3.40.50.2300">
    <property type="match status" value="1"/>
</dbReference>
<dbReference type="SUPFAM" id="SSF46689">
    <property type="entry name" value="Homeodomain-like"/>
    <property type="match status" value="1"/>
</dbReference>
<evidence type="ECO:0000259" key="10">
    <source>
        <dbReference type="PROSITE" id="PS50110"/>
    </source>
</evidence>
<dbReference type="Pfam" id="PF00072">
    <property type="entry name" value="Response_reg"/>
    <property type="match status" value="1"/>
</dbReference>
<feature type="modified residue" description="4-aspartylphosphate" evidence="8">
    <location>
        <position position="79"/>
    </location>
</feature>
<dbReference type="InterPro" id="IPR025944">
    <property type="entry name" value="Sigma_54_int_dom_CS"/>
</dbReference>
<gene>
    <name evidence="11" type="ORF">SAMN04487955_104109</name>
</gene>
<evidence type="ECO:0000256" key="5">
    <source>
        <dbReference type="ARBA" id="ARBA00023015"/>
    </source>
</evidence>
<dbReference type="FunFam" id="3.40.50.300:FF:000006">
    <property type="entry name" value="DNA-binding transcriptional regulator NtrC"/>
    <property type="match status" value="1"/>
</dbReference>
<dbReference type="PROSITE" id="PS50110">
    <property type="entry name" value="RESPONSE_REGULATORY"/>
    <property type="match status" value="1"/>
</dbReference>
<accession>A0A1I7HAT6</accession>
<evidence type="ECO:0000313" key="11">
    <source>
        <dbReference type="EMBL" id="SFU57841.1"/>
    </source>
</evidence>
<dbReference type="NCBIfam" id="NF011695">
    <property type="entry name" value="PRK15115.1"/>
    <property type="match status" value="1"/>
</dbReference>
<dbReference type="GO" id="GO:0005524">
    <property type="term" value="F:ATP binding"/>
    <property type="evidence" value="ECO:0007669"/>
    <property type="project" value="UniProtKB-KW"/>
</dbReference>
<evidence type="ECO:0000256" key="2">
    <source>
        <dbReference type="ARBA" id="ARBA00022741"/>
    </source>
</evidence>
<dbReference type="SMART" id="SM00448">
    <property type="entry name" value="REC"/>
    <property type="match status" value="1"/>
</dbReference>
<reference evidence="12" key="1">
    <citation type="submission" date="2016-10" db="EMBL/GenBank/DDBJ databases">
        <authorList>
            <person name="Varghese N."/>
            <person name="Submissions S."/>
        </authorList>
    </citation>
    <scope>NUCLEOTIDE SEQUENCE [LARGE SCALE GENOMIC DNA]</scope>
    <source>
        <strain evidence="12">CGMCC 1.6981</strain>
    </source>
</reference>
<keyword evidence="12" id="KW-1185">Reference proteome</keyword>
<evidence type="ECO:0000256" key="8">
    <source>
        <dbReference type="PROSITE-ProRule" id="PRU00169"/>
    </source>
</evidence>
<dbReference type="AlphaFoldDB" id="A0A1I7HAT6"/>
<keyword evidence="4" id="KW-0902">Two-component regulatory system</keyword>
<dbReference type="Pfam" id="PF25601">
    <property type="entry name" value="AAA_lid_14"/>
    <property type="match status" value="1"/>
</dbReference>
<dbReference type="Gene3D" id="1.10.8.60">
    <property type="match status" value="1"/>
</dbReference>
<evidence type="ECO:0000256" key="6">
    <source>
        <dbReference type="ARBA" id="ARBA00023125"/>
    </source>
</evidence>
<dbReference type="PANTHER" id="PTHR32071">
    <property type="entry name" value="TRANSCRIPTIONAL REGULATORY PROTEIN"/>
    <property type="match status" value="1"/>
</dbReference>
<dbReference type="SMART" id="SM00382">
    <property type="entry name" value="AAA"/>
    <property type="match status" value="1"/>
</dbReference>
<dbReference type="InterPro" id="IPR058031">
    <property type="entry name" value="AAA_lid_NorR"/>
</dbReference>
<dbReference type="InterPro" id="IPR025943">
    <property type="entry name" value="Sigma_54_int_dom_ATP-bd_2"/>
</dbReference>